<keyword evidence="12" id="KW-1185">Reference proteome</keyword>
<dbReference type="EC" id="3.1.3.36" evidence="4"/>
<evidence type="ECO:0000256" key="7">
    <source>
        <dbReference type="PROSITE-ProRule" id="PRU00176"/>
    </source>
</evidence>
<dbReference type="InterPro" id="IPR000504">
    <property type="entry name" value="RRM_dom"/>
</dbReference>
<dbReference type="FunCoup" id="H3AF45">
    <property type="interactions" value="236"/>
</dbReference>
<dbReference type="GO" id="GO:0048471">
    <property type="term" value="C:perinuclear region of cytoplasm"/>
    <property type="evidence" value="ECO:0007669"/>
    <property type="project" value="TreeGrafter"/>
</dbReference>
<dbReference type="Gene3D" id="3.30.70.330">
    <property type="match status" value="1"/>
</dbReference>
<dbReference type="EMBL" id="AFYH01189038">
    <property type="status" value="NOT_ANNOTATED_CDS"/>
    <property type="molecule type" value="Genomic_DNA"/>
</dbReference>
<accession>H3AF45</accession>
<dbReference type="Ensembl" id="ENSLACT00000008332.1">
    <property type="protein sequence ID" value="ENSLACP00000008266.1"/>
    <property type="gene ID" value="ENSLACG00000007316.1"/>
</dbReference>
<dbReference type="Bgee" id="ENSLACG00000007316">
    <property type="expression patterns" value="Expressed in mesonephros and 6 other cell types or tissues"/>
</dbReference>
<organism evidence="11 12">
    <name type="scientific">Latimeria chalumnae</name>
    <name type="common">Coelacanth</name>
    <dbReference type="NCBI Taxonomy" id="7897"/>
    <lineage>
        <taxon>Eukaryota</taxon>
        <taxon>Metazoa</taxon>
        <taxon>Chordata</taxon>
        <taxon>Craniata</taxon>
        <taxon>Vertebrata</taxon>
        <taxon>Euteleostomi</taxon>
        <taxon>Coelacanthiformes</taxon>
        <taxon>Coelacanthidae</taxon>
        <taxon>Latimeria</taxon>
    </lineage>
</organism>
<dbReference type="EMBL" id="AFYH01189033">
    <property type="status" value="NOT_ANNOTATED_CDS"/>
    <property type="molecule type" value="Genomic_DNA"/>
</dbReference>
<dbReference type="GO" id="GO:0003723">
    <property type="term" value="F:RNA binding"/>
    <property type="evidence" value="ECO:0007669"/>
    <property type="project" value="UniProtKB-UniRule"/>
</dbReference>
<dbReference type="OMA" id="PCRYKDD"/>
<dbReference type="PROSITE" id="PS50275">
    <property type="entry name" value="SAC"/>
    <property type="match status" value="1"/>
</dbReference>
<dbReference type="SMART" id="SM01165">
    <property type="entry name" value="DUF1866"/>
    <property type="match status" value="1"/>
</dbReference>
<dbReference type="EMBL" id="AFYH01189035">
    <property type="status" value="NOT_ANNOTATED_CDS"/>
    <property type="molecule type" value="Genomic_DNA"/>
</dbReference>
<dbReference type="EMBL" id="AFYH01189029">
    <property type="status" value="NOT_ANNOTATED_CDS"/>
    <property type="molecule type" value="Genomic_DNA"/>
</dbReference>
<name>H3AF45_LATCH</name>
<gene>
    <name evidence="11" type="primary">SYNJ2</name>
</gene>
<evidence type="ECO:0000259" key="10">
    <source>
        <dbReference type="PROSITE" id="PS50275"/>
    </source>
</evidence>
<evidence type="ECO:0000313" key="12">
    <source>
        <dbReference type="Proteomes" id="UP000008672"/>
    </source>
</evidence>
<evidence type="ECO:0000256" key="1">
    <source>
        <dbReference type="ARBA" id="ARBA00001786"/>
    </source>
</evidence>
<dbReference type="InterPro" id="IPR046985">
    <property type="entry name" value="IP5"/>
</dbReference>
<dbReference type="PROSITE" id="PS50102">
    <property type="entry name" value="RRM"/>
    <property type="match status" value="1"/>
</dbReference>
<comment type="similarity">
    <text evidence="3">In the central section; belongs to the inositol 1,4,5-trisphosphate 5-phosphatase family.</text>
</comment>
<dbReference type="InParanoid" id="H3AF45"/>
<evidence type="ECO:0000256" key="5">
    <source>
        <dbReference type="ARBA" id="ARBA00022801"/>
    </source>
</evidence>
<dbReference type="EMBL" id="AFYH01189034">
    <property type="status" value="NOT_ANNOTATED_CDS"/>
    <property type="molecule type" value="Genomic_DNA"/>
</dbReference>
<evidence type="ECO:0000256" key="2">
    <source>
        <dbReference type="ARBA" id="ARBA00008943"/>
    </source>
</evidence>
<dbReference type="InterPro" id="IPR012677">
    <property type="entry name" value="Nucleotide-bd_a/b_plait_sf"/>
</dbReference>
<dbReference type="FunFam" id="3.60.10.10:FF:000008">
    <property type="entry name" value="Synaptojanin 2"/>
    <property type="match status" value="1"/>
</dbReference>
<proteinExistence type="inferred from homology"/>
<dbReference type="EMBL" id="AFYH01189030">
    <property type="status" value="NOT_ANNOTATED_CDS"/>
    <property type="molecule type" value="Genomic_DNA"/>
</dbReference>
<dbReference type="AlphaFoldDB" id="H3AF45"/>
<reference evidence="11" key="2">
    <citation type="submission" date="2025-08" db="UniProtKB">
        <authorList>
            <consortium name="Ensembl"/>
        </authorList>
    </citation>
    <scope>IDENTIFICATION</scope>
</reference>
<dbReference type="InterPro" id="IPR015047">
    <property type="entry name" value="SYNJ1/2_RRM"/>
</dbReference>
<feature type="domain" description="SAC" evidence="10">
    <location>
        <begin position="78"/>
        <end position="403"/>
    </location>
</feature>
<keyword evidence="5" id="KW-0378">Hydrolase</keyword>
<dbReference type="SUPFAM" id="SSF54928">
    <property type="entry name" value="RNA-binding domain, RBD"/>
    <property type="match status" value="1"/>
</dbReference>
<feature type="domain" description="RRM" evidence="9">
    <location>
        <begin position="852"/>
        <end position="930"/>
    </location>
</feature>
<evidence type="ECO:0000256" key="4">
    <source>
        <dbReference type="ARBA" id="ARBA00013044"/>
    </source>
</evidence>
<sequence>APEEKDVIKGQYTKLLEAYGCLGVLQLKNGNTRLSFLVLVTGCTSVGKLLDSEVYKVTNTDFIRLQEETSEEERVMALRKLLNSGMFYFSWPSAGLDFDLCQRMQKHHENDHETGNWFFWNRVLHRPFKHYQISCSDWLLKVICGVVEIRTAYASHKQVKICLIARLSCERAGAGFHVRGTDDDGHVSNFVETEQVIFLDDAVSSFVQLRGSVPVFWEQPGLQVGSRHVKICRGLEANAPAFDRHMLLLKEQYGNPVIVNLLGGKGGEEVLSRAFKQLLWASTHVADTTMINFDYHHLVKRGKVERLENLLKPQLKIHLDDIGIFTRGKNVSPRSQKGVLRMNCLDCLDRTNSVQSFFALEVLHTQLESLGLSSKKSVVDRFVELYKTLWSINGHSLSKIFTGSRAREGKAKVGKLKDGARSVSRTIQSNFFDGVKQDAIDLLLMGDFYNEMYADKASTLLDDIAFLSTPSILQAMCEYQLEYTHFKRMRIAVGTWNVNGGKQFKSNVLSTSELTDWLLDSPKLSGVEDMLDQDNEGYPADIFAVGFEEMVELNAGNIVNASSTNRKTWEKQLQKALSRTHRYILLASGQLVGVCLYVFVRPLHVPFIRDVAVDTVKTGMGGKTGNKGAVAVRFQLHSTSLCFVCSHLTAGQSQVKERNEDYKEITQKLSFSGGRNVFSHDYVFWCGDFNYRIELSYEEVFHYIKRQDWKSLLAFDQLQQQRDSGKIFRDFHEGTINFGPTYKYDVGSDAYDTSEKCRTPAWTDRVLWWKKKLPFDKAAGDIDLLAGDFETIAKVKHTWTPGALLYYGRAELQVSDHRPVLSILEVEVQEVDACAREKVFQEISSSQGPPDATVVVQLHSPTNEERDEFPEELSNEVVSCFQNYGNVILIRFNHGQMLVTFEDSRSALRVLDLDGIKVNGRAVKMKPKTRDWLSGLRKEMNRNRDSFLPMSPTANSCLLEETFDFSSLDYDSEEMTVGAFLSESHEQKWICDLNVEYMKDKSIIKKKKSYSPLYETTPPPKKKKKKKNRTTCIDDTDVTLLKQELEAAGDFRPRSTSRSLSVPNRGQPPQRPPPP</sequence>
<dbReference type="InterPro" id="IPR000300">
    <property type="entry name" value="IPPc"/>
</dbReference>
<evidence type="ECO:0000256" key="3">
    <source>
        <dbReference type="ARBA" id="ARBA00009678"/>
    </source>
</evidence>
<dbReference type="EMBL" id="AFYH01189037">
    <property type="status" value="NOT_ANNOTATED_CDS"/>
    <property type="molecule type" value="Genomic_DNA"/>
</dbReference>
<dbReference type="GeneTree" id="ENSGT00940000160715"/>
<reference evidence="11" key="3">
    <citation type="submission" date="2025-09" db="UniProtKB">
        <authorList>
            <consortium name="Ensembl"/>
        </authorList>
    </citation>
    <scope>IDENTIFICATION</scope>
</reference>
<dbReference type="Gene3D" id="3.60.10.10">
    <property type="entry name" value="Endonuclease/exonuclease/phosphatase"/>
    <property type="match status" value="1"/>
</dbReference>
<dbReference type="InterPro" id="IPR035979">
    <property type="entry name" value="RBD_domain_sf"/>
</dbReference>
<dbReference type="HOGENOM" id="CLU_003016_5_0_1"/>
<dbReference type="InterPro" id="IPR034973">
    <property type="entry name" value="SYNJ2_RRM"/>
</dbReference>
<keyword evidence="6" id="KW-0443">Lipid metabolism</keyword>
<evidence type="ECO:0000256" key="6">
    <source>
        <dbReference type="ARBA" id="ARBA00023098"/>
    </source>
</evidence>
<protein>
    <recommendedName>
        <fullName evidence="4">phosphoinositide 5-phosphatase</fullName>
        <ecNumber evidence="4">3.1.3.36</ecNumber>
    </recommendedName>
</protein>
<reference evidence="12" key="1">
    <citation type="submission" date="2011-08" db="EMBL/GenBank/DDBJ databases">
        <title>The draft genome of Latimeria chalumnae.</title>
        <authorList>
            <person name="Di Palma F."/>
            <person name="Alfoldi J."/>
            <person name="Johnson J."/>
            <person name="Berlin A."/>
            <person name="Gnerre S."/>
            <person name="Jaffe D."/>
            <person name="MacCallum I."/>
            <person name="Young S."/>
            <person name="Walker B.J."/>
            <person name="Lander E."/>
            <person name="Lindblad-Toh K."/>
        </authorList>
    </citation>
    <scope>NUCLEOTIDE SEQUENCE [LARGE SCALE GENOMIC DNA]</scope>
    <source>
        <strain evidence="12">Wild caught</strain>
    </source>
</reference>
<dbReference type="InterPro" id="IPR002013">
    <property type="entry name" value="SAC_dom"/>
</dbReference>
<dbReference type="CDD" id="cd12720">
    <property type="entry name" value="RRM_SYNJ2"/>
    <property type="match status" value="1"/>
</dbReference>
<dbReference type="GO" id="GO:0017124">
    <property type="term" value="F:SH3 domain binding"/>
    <property type="evidence" value="ECO:0007669"/>
    <property type="project" value="TreeGrafter"/>
</dbReference>
<evidence type="ECO:0000256" key="8">
    <source>
        <dbReference type="SAM" id="MobiDB-lite"/>
    </source>
</evidence>
<dbReference type="PANTHER" id="PTHR11200:SF148">
    <property type="entry name" value="SYNAPTOJANIN-2"/>
    <property type="match status" value="1"/>
</dbReference>
<dbReference type="EMBL" id="AFYH01189031">
    <property type="status" value="NOT_ANNOTATED_CDS"/>
    <property type="molecule type" value="Genomic_DNA"/>
</dbReference>
<feature type="compositionally biased region" description="Basic and acidic residues" evidence="8">
    <location>
        <begin position="1043"/>
        <end position="1053"/>
    </location>
</feature>
<feature type="region of interest" description="Disordered" evidence="8">
    <location>
        <begin position="1011"/>
        <end position="1075"/>
    </location>
</feature>
<dbReference type="STRING" id="7897.ENSLACP00000008266"/>
<dbReference type="EMBL" id="AFYH01189032">
    <property type="status" value="NOT_ANNOTATED_CDS"/>
    <property type="molecule type" value="Genomic_DNA"/>
</dbReference>
<dbReference type="Pfam" id="PF08952">
    <property type="entry name" value="DUF1866"/>
    <property type="match status" value="1"/>
</dbReference>
<dbReference type="GO" id="GO:0098793">
    <property type="term" value="C:presynapse"/>
    <property type="evidence" value="ECO:0007669"/>
    <property type="project" value="TreeGrafter"/>
</dbReference>
<comment type="similarity">
    <text evidence="2">Belongs to the synaptojanin family.</text>
</comment>
<dbReference type="Proteomes" id="UP000008672">
    <property type="component" value="Unassembled WGS sequence"/>
</dbReference>
<keyword evidence="7" id="KW-0694">RNA-binding</keyword>
<evidence type="ECO:0000313" key="11">
    <source>
        <dbReference type="Ensembl" id="ENSLACP00000008266.1"/>
    </source>
</evidence>
<dbReference type="GO" id="GO:0046856">
    <property type="term" value="P:phosphatidylinositol dephosphorylation"/>
    <property type="evidence" value="ECO:0007669"/>
    <property type="project" value="InterPro"/>
</dbReference>
<evidence type="ECO:0000259" key="9">
    <source>
        <dbReference type="PROSITE" id="PS50102"/>
    </source>
</evidence>
<dbReference type="SUPFAM" id="SSF56219">
    <property type="entry name" value="DNase I-like"/>
    <property type="match status" value="1"/>
</dbReference>
<dbReference type="EMBL" id="AFYH01189036">
    <property type="status" value="NOT_ANNOTATED_CDS"/>
    <property type="molecule type" value="Genomic_DNA"/>
</dbReference>
<dbReference type="Pfam" id="PF22669">
    <property type="entry name" value="Exo_endo_phos2"/>
    <property type="match status" value="1"/>
</dbReference>
<dbReference type="GO" id="GO:0048488">
    <property type="term" value="P:synaptic vesicle endocytosis"/>
    <property type="evidence" value="ECO:0007669"/>
    <property type="project" value="TreeGrafter"/>
</dbReference>
<feature type="compositionally biased region" description="Basic residues" evidence="8">
    <location>
        <begin position="1020"/>
        <end position="1029"/>
    </location>
</feature>
<dbReference type="PANTHER" id="PTHR11200">
    <property type="entry name" value="INOSITOL 5-PHOSPHATASE"/>
    <property type="match status" value="1"/>
</dbReference>
<dbReference type="GO" id="GO:0004439">
    <property type="term" value="F:phosphatidylinositol-4,5-bisphosphate 5-phosphatase activity"/>
    <property type="evidence" value="ECO:0007669"/>
    <property type="project" value="UniProtKB-EC"/>
</dbReference>
<dbReference type="eggNOG" id="KOG0566">
    <property type="taxonomic scope" value="Eukaryota"/>
</dbReference>
<dbReference type="InterPro" id="IPR036691">
    <property type="entry name" value="Endo/exonu/phosph_ase_sf"/>
</dbReference>
<dbReference type="SMART" id="SM00128">
    <property type="entry name" value="IPPc"/>
    <property type="match status" value="1"/>
</dbReference>
<dbReference type="Pfam" id="PF02383">
    <property type="entry name" value="Syja_N"/>
    <property type="match status" value="1"/>
</dbReference>
<comment type="catalytic activity">
    <reaction evidence="1">
        <text>a 1,2-diacyl-sn-glycero-3-phospho-(1D-myo-inositol-4,5-bisphosphate) + H2O = a 1,2-diacyl-sn-glycero-3-phospho-(1D-myo-inositol 4-phosphate) + phosphate</text>
        <dbReference type="Rhea" id="RHEA:22764"/>
        <dbReference type="ChEBI" id="CHEBI:15377"/>
        <dbReference type="ChEBI" id="CHEBI:43474"/>
        <dbReference type="ChEBI" id="CHEBI:58178"/>
        <dbReference type="ChEBI" id="CHEBI:58456"/>
        <dbReference type="EC" id="3.1.3.36"/>
    </reaction>
</comment>